<gene>
    <name evidence="2" type="ORF">C5689_15975</name>
</gene>
<evidence type="ECO:0000313" key="2">
    <source>
        <dbReference type="EMBL" id="PWB92854.1"/>
    </source>
</evidence>
<proteinExistence type="predicted"/>
<dbReference type="GO" id="GO:0008757">
    <property type="term" value="F:S-adenosylmethionine-dependent methyltransferase activity"/>
    <property type="evidence" value="ECO:0007669"/>
    <property type="project" value="InterPro"/>
</dbReference>
<organism evidence="2 3">
    <name type="scientific">Methylosinus sporium</name>
    <dbReference type="NCBI Taxonomy" id="428"/>
    <lineage>
        <taxon>Bacteria</taxon>
        <taxon>Pseudomonadati</taxon>
        <taxon>Pseudomonadota</taxon>
        <taxon>Alphaproteobacteria</taxon>
        <taxon>Hyphomicrobiales</taxon>
        <taxon>Methylocystaceae</taxon>
        <taxon>Methylosinus</taxon>
    </lineage>
</organism>
<reference evidence="2 3" key="1">
    <citation type="journal article" date="2018" name="Appl. Microbiol. Biotechnol.">
        <title>Co-cultivation of the strictly anaerobic methanogen Methanosarcina barkeri with aerobic methanotrophs in an oxygen-limited membrane bioreactor.</title>
        <authorList>
            <person name="In 't Zandt M.H."/>
            <person name="van den Bosch T.J.M."/>
            <person name="Rijkers R."/>
            <person name="van Kessel M.A.H.J."/>
            <person name="Jetten M.S.M."/>
            <person name="Welte C.U."/>
        </authorList>
    </citation>
    <scope>NUCLEOTIDE SEQUENCE [LARGE SCALE GENOMIC DNA]</scope>
    <source>
        <strain evidence="2 3">DSM 17706</strain>
    </source>
</reference>
<sequence>MKQSHFRGIRRAYDLLSIKTSRFFNAGWYLYRYPDVRDAAIDPARHYLDFGAQEGRDPSWAFSTAGYLLRYPDVAASGENPLLHFIRIGAREGREPDRDFLVEIKPPLDYRPEVDVAAAFDRLLRERRPARVLEAGTRQSTLGVATHSRPNFPWVRDADYLKMDIREGQDVDVVADLHALPAQWTGAFDCFLANAVFEHLERPWIAAKEIARVLAPGGLFWIGTHQCFPIHAHPNDFFRFSRDALRLLLEDAGLIVEASDYEGRCAILPPGDMVFPANVDLWNMTEPSFIAVRAAGRKPA</sequence>
<protein>
    <submittedName>
        <fullName evidence="2">SAM-dependent methyltransferase</fullName>
    </submittedName>
</protein>
<evidence type="ECO:0000313" key="3">
    <source>
        <dbReference type="Proteomes" id="UP000245137"/>
    </source>
</evidence>
<dbReference type="GO" id="GO:0032259">
    <property type="term" value="P:methylation"/>
    <property type="evidence" value="ECO:0007669"/>
    <property type="project" value="UniProtKB-KW"/>
</dbReference>
<dbReference type="Pfam" id="PF08241">
    <property type="entry name" value="Methyltransf_11"/>
    <property type="match status" value="1"/>
</dbReference>
<keyword evidence="3" id="KW-1185">Reference proteome</keyword>
<dbReference type="Gene3D" id="3.40.50.150">
    <property type="entry name" value="Vaccinia Virus protein VP39"/>
    <property type="match status" value="1"/>
</dbReference>
<dbReference type="InterPro" id="IPR029063">
    <property type="entry name" value="SAM-dependent_MTases_sf"/>
</dbReference>
<dbReference type="OrthoDB" id="9803855at2"/>
<dbReference type="InterPro" id="IPR013216">
    <property type="entry name" value="Methyltransf_11"/>
</dbReference>
<dbReference type="EMBL" id="PUIV01000034">
    <property type="protein sequence ID" value="PWB92854.1"/>
    <property type="molecule type" value="Genomic_DNA"/>
</dbReference>
<comment type="caution">
    <text evidence="2">The sequence shown here is derived from an EMBL/GenBank/DDBJ whole genome shotgun (WGS) entry which is preliminary data.</text>
</comment>
<evidence type="ECO:0000259" key="1">
    <source>
        <dbReference type="Pfam" id="PF08241"/>
    </source>
</evidence>
<feature type="domain" description="Methyltransferase type 11" evidence="1">
    <location>
        <begin position="169"/>
        <end position="222"/>
    </location>
</feature>
<dbReference type="Proteomes" id="UP000245137">
    <property type="component" value="Unassembled WGS sequence"/>
</dbReference>
<name>A0A2U1SML6_METSR</name>
<dbReference type="AlphaFoldDB" id="A0A2U1SML6"/>
<dbReference type="RefSeq" id="WP_108918251.1">
    <property type="nucleotide sequence ID" value="NZ_BGJY01000013.1"/>
</dbReference>
<accession>A0A2U1SML6</accession>
<keyword evidence="2" id="KW-0808">Transferase</keyword>
<dbReference type="SUPFAM" id="SSF53335">
    <property type="entry name" value="S-adenosyl-L-methionine-dependent methyltransferases"/>
    <property type="match status" value="1"/>
</dbReference>
<keyword evidence="2" id="KW-0489">Methyltransferase</keyword>